<sequence length="108" mass="12162">MSAASASGERGSQDQDQEKKPATNQGSSHINIKVNGVQEKIEARFRIKRNVQLRTLMNLYCDHYSQDFNSIAFLYEGNLVSAYQTPDELKMEDEDEIDAMSHQMGGGF</sequence>
<dbReference type="EMBL" id="BT144710">
    <property type="protein sequence ID" value="AFK44504.1"/>
    <property type="molecule type" value="mRNA"/>
</dbReference>
<dbReference type="PROSITE" id="PS50053">
    <property type="entry name" value="UBIQUITIN_2"/>
    <property type="match status" value="1"/>
</dbReference>
<feature type="compositionally biased region" description="Basic and acidic residues" evidence="1">
    <location>
        <begin position="11"/>
        <end position="21"/>
    </location>
</feature>
<dbReference type="RefSeq" id="XP_057437084.1">
    <property type="nucleotide sequence ID" value="XM_057581101.1"/>
</dbReference>
<dbReference type="AlphaFoldDB" id="I3SW62"/>
<accession>I3SW62</accession>
<dbReference type="GeneID" id="130729364"/>
<dbReference type="PANTHER" id="PTHR10562">
    <property type="entry name" value="SMALL UBIQUITIN-RELATED MODIFIER"/>
    <property type="match status" value="1"/>
</dbReference>
<dbReference type="RefSeq" id="XP_057437083.1">
    <property type="nucleotide sequence ID" value="XM_057581100.1"/>
</dbReference>
<dbReference type="Gene3D" id="3.10.20.90">
    <property type="entry name" value="Phosphatidylinositol 3-kinase Catalytic Subunit, Chain A, domain 1"/>
    <property type="match status" value="1"/>
</dbReference>
<dbReference type="InterPro" id="IPR029071">
    <property type="entry name" value="Ubiquitin-like_domsf"/>
</dbReference>
<dbReference type="InterPro" id="IPR022617">
    <property type="entry name" value="Rad60/SUMO-like_dom"/>
</dbReference>
<protein>
    <recommendedName>
        <fullName evidence="2">Ubiquitin-like domain-containing protein</fullName>
    </recommendedName>
</protein>
<evidence type="ECO:0000256" key="1">
    <source>
        <dbReference type="SAM" id="MobiDB-lite"/>
    </source>
</evidence>
<evidence type="ECO:0000313" key="3">
    <source>
        <dbReference type="EMBL" id="AFK44504.1"/>
    </source>
</evidence>
<reference evidence="3" key="1">
    <citation type="submission" date="2012-05" db="EMBL/GenBank/DDBJ databases">
        <authorList>
            <person name="Krishnakumar V."/>
            <person name="Cheung F."/>
            <person name="Xiao Y."/>
            <person name="Chan A."/>
            <person name="Moskal W.A."/>
            <person name="Town C.D."/>
        </authorList>
    </citation>
    <scope>NUCLEOTIDE SEQUENCE</scope>
</reference>
<dbReference type="SUPFAM" id="SSF54236">
    <property type="entry name" value="Ubiquitin-like"/>
    <property type="match status" value="1"/>
</dbReference>
<dbReference type="RefSeq" id="XP_057437082.1">
    <property type="nucleotide sequence ID" value="XM_057581099.1"/>
</dbReference>
<feature type="region of interest" description="Disordered" evidence="1">
    <location>
        <begin position="1"/>
        <end position="31"/>
    </location>
</feature>
<dbReference type="OrthoDB" id="442921at2759"/>
<dbReference type="Pfam" id="PF11976">
    <property type="entry name" value="Rad60-SLD"/>
    <property type="match status" value="1"/>
</dbReference>
<evidence type="ECO:0000259" key="2">
    <source>
        <dbReference type="PROSITE" id="PS50053"/>
    </source>
</evidence>
<proteinExistence type="evidence at transcript level"/>
<dbReference type="OMA" id="KRYCEEM"/>
<name>I3SW62_LOTJA</name>
<feature type="domain" description="Ubiquitin-like" evidence="2">
    <location>
        <begin position="28"/>
        <end position="106"/>
    </location>
</feature>
<organism evidence="3">
    <name type="scientific">Lotus japonicus</name>
    <name type="common">Lotus corniculatus var. japonicus</name>
    <dbReference type="NCBI Taxonomy" id="34305"/>
    <lineage>
        <taxon>Eukaryota</taxon>
        <taxon>Viridiplantae</taxon>
        <taxon>Streptophyta</taxon>
        <taxon>Embryophyta</taxon>
        <taxon>Tracheophyta</taxon>
        <taxon>Spermatophyta</taxon>
        <taxon>Magnoliopsida</taxon>
        <taxon>eudicotyledons</taxon>
        <taxon>Gunneridae</taxon>
        <taxon>Pentapetalae</taxon>
        <taxon>rosids</taxon>
        <taxon>fabids</taxon>
        <taxon>Fabales</taxon>
        <taxon>Fabaceae</taxon>
        <taxon>Papilionoideae</taxon>
        <taxon>50 kb inversion clade</taxon>
        <taxon>NPAAA clade</taxon>
        <taxon>Hologalegina</taxon>
        <taxon>robinioid clade</taxon>
        <taxon>Loteae</taxon>
        <taxon>Lotus</taxon>
    </lineage>
</organism>
<dbReference type="InterPro" id="IPR000626">
    <property type="entry name" value="Ubiquitin-like_dom"/>
</dbReference>
<dbReference type="KEGG" id="lja:130729364"/>